<dbReference type="GO" id="GO:0043565">
    <property type="term" value="F:sequence-specific DNA binding"/>
    <property type="evidence" value="ECO:0007669"/>
    <property type="project" value="InterPro"/>
</dbReference>
<dbReference type="SMART" id="SM00413">
    <property type="entry name" value="ETS"/>
    <property type="match status" value="1"/>
</dbReference>
<evidence type="ECO:0000256" key="2">
    <source>
        <dbReference type="ARBA" id="ARBA00023125"/>
    </source>
</evidence>
<keyword evidence="6" id="KW-1185">Reference proteome</keyword>
<dbReference type="PROSITE" id="PS00346">
    <property type="entry name" value="ETS_DOMAIN_2"/>
    <property type="match status" value="1"/>
</dbReference>
<dbReference type="OrthoDB" id="10067219at2759"/>
<dbReference type="EMBL" id="WJQU01000003">
    <property type="protein sequence ID" value="KAJ6637520.1"/>
    <property type="molecule type" value="Genomic_DNA"/>
</dbReference>
<dbReference type="PRINTS" id="PR00454">
    <property type="entry name" value="ETSDOMAIN"/>
</dbReference>
<dbReference type="GO" id="GO:0000981">
    <property type="term" value="F:DNA-binding transcription factor activity, RNA polymerase II-specific"/>
    <property type="evidence" value="ECO:0007669"/>
    <property type="project" value="TreeGrafter"/>
</dbReference>
<protein>
    <submittedName>
        <fullName evidence="5">Protein C-ets-2</fullName>
    </submittedName>
</protein>
<proteinExistence type="inferred from homology"/>
<dbReference type="InterPro" id="IPR046328">
    <property type="entry name" value="ETS_fam"/>
</dbReference>
<evidence type="ECO:0000256" key="3">
    <source>
        <dbReference type="RuleBase" id="RU004019"/>
    </source>
</evidence>
<name>A0A9Q0MUS5_9DIPT</name>
<feature type="domain" description="ETS" evidence="4">
    <location>
        <begin position="16"/>
        <end position="96"/>
    </location>
</feature>
<dbReference type="GO" id="GO:0030154">
    <property type="term" value="P:cell differentiation"/>
    <property type="evidence" value="ECO:0007669"/>
    <property type="project" value="TreeGrafter"/>
</dbReference>
<comment type="similarity">
    <text evidence="1 3">Belongs to the ETS family.</text>
</comment>
<keyword evidence="2 3" id="KW-0238">DNA-binding</keyword>
<reference evidence="5" key="1">
    <citation type="submission" date="2022-07" db="EMBL/GenBank/DDBJ databases">
        <authorList>
            <person name="Trinca V."/>
            <person name="Uliana J.V.C."/>
            <person name="Torres T.T."/>
            <person name="Ward R.J."/>
            <person name="Monesi N."/>
        </authorList>
    </citation>
    <scope>NUCLEOTIDE SEQUENCE</scope>
    <source>
        <strain evidence="5">HSMRA1968</strain>
        <tissue evidence="5">Whole embryos</tissue>
    </source>
</reference>
<dbReference type="PANTHER" id="PTHR11849:SF289">
    <property type="entry name" value="ETS-LIKE PROTEIN POINTED"/>
    <property type="match status" value="1"/>
</dbReference>
<evidence type="ECO:0000313" key="6">
    <source>
        <dbReference type="Proteomes" id="UP001151699"/>
    </source>
</evidence>
<dbReference type="InterPro" id="IPR000418">
    <property type="entry name" value="Ets_dom"/>
</dbReference>
<evidence type="ECO:0000259" key="4">
    <source>
        <dbReference type="PROSITE" id="PS50061"/>
    </source>
</evidence>
<dbReference type="Gene3D" id="1.10.10.10">
    <property type="entry name" value="Winged helix-like DNA-binding domain superfamily/Winged helix DNA-binding domain"/>
    <property type="match status" value="1"/>
</dbReference>
<dbReference type="SUPFAM" id="SSF46785">
    <property type="entry name" value="Winged helix' DNA-binding domain"/>
    <property type="match status" value="1"/>
</dbReference>
<dbReference type="InterPro" id="IPR036388">
    <property type="entry name" value="WH-like_DNA-bd_sf"/>
</dbReference>
<dbReference type="PANTHER" id="PTHR11849">
    <property type="entry name" value="ETS"/>
    <property type="match status" value="1"/>
</dbReference>
<evidence type="ECO:0000313" key="5">
    <source>
        <dbReference type="EMBL" id="KAJ6637520.1"/>
    </source>
</evidence>
<comment type="caution">
    <text evidence="5">The sequence shown here is derived from an EMBL/GenBank/DDBJ whole genome shotgun (WGS) entry which is preliminary data.</text>
</comment>
<keyword evidence="3" id="KW-0539">Nucleus</keyword>
<gene>
    <name evidence="5" type="primary">ETS2</name>
    <name evidence="5" type="ORF">Bhyg_10251</name>
</gene>
<dbReference type="Pfam" id="PF00178">
    <property type="entry name" value="Ets"/>
    <property type="match status" value="1"/>
</dbReference>
<dbReference type="GO" id="GO:0005634">
    <property type="term" value="C:nucleus"/>
    <property type="evidence" value="ECO:0007669"/>
    <property type="project" value="UniProtKB-SubCell"/>
</dbReference>
<dbReference type="PROSITE" id="PS50061">
    <property type="entry name" value="ETS_DOMAIN_3"/>
    <property type="match status" value="1"/>
</dbReference>
<dbReference type="Proteomes" id="UP001151699">
    <property type="component" value="Chromosome X"/>
</dbReference>
<comment type="subcellular location">
    <subcellularLocation>
        <location evidence="3">Nucleus</location>
    </subcellularLocation>
</comment>
<feature type="non-terminal residue" evidence="5">
    <location>
        <position position="1"/>
    </location>
</feature>
<dbReference type="InterPro" id="IPR036390">
    <property type="entry name" value="WH_DNA-bd_sf"/>
</dbReference>
<sequence length="105" mass="12403">MCSDQVVPHFNGSGPIHLWKFLLGLLMDKSCQNLISWTGNGWEFKFHDARQVSRRWGVLKNKPNMNYEKLARALRYYYKTGPIQKATGRKYVYRFVDNEFILNSI</sequence>
<dbReference type="AlphaFoldDB" id="A0A9Q0MUS5"/>
<organism evidence="5 6">
    <name type="scientific">Pseudolycoriella hygida</name>
    <dbReference type="NCBI Taxonomy" id="35572"/>
    <lineage>
        <taxon>Eukaryota</taxon>
        <taxon>Metazoa</taxon>
        <taxon>Ecdysozoa</taxon>
        <taxon>Arthropoda</taxon>
        <taxon>Hexapoda</taxon>
        <taxon>Insecta</taxon>
        <taxon>Pterygota</taxon>
        <taxon>Neoptera</taxon>
        <taxon>Endopterygota</taxon>
        <taxon>Diptera</taxon>
        <taxon>Nematocera</taxon>
        <taxon>Sciaroidea</taxon>
        <taxon>Sciaridae</taxon>
        <taxon>Pseudolycoriella</taxon>
    </lineage>
</organism>
<evidence type="ECO:0000256" key="1">
    <source>
        <dbReference type="ARBA" id="ARBA00005562"/>
    </source>
</evidence>
<accession>A0A9Q0MUS5</accession>